<reference evidence="1" key="1">
    <citation type="journal article" date="2020" name="Stud. Mycol.">
        <title>101 Dothideomycetes genomes: a test case for predicting lifestyles and emergence of pathogens.</title>
        <authorList>
            <person name="Haridas S."/>
            <person name="Albert R."/>
            <person name="Binder M."/>
            <person name="Bloem J."/>
            <person name="Labutti K."/>
            <person name="Salamov A."/>
            <person name="Andreopoulos B."/>
            <person name="Baker S."/>
            <person name="Barry K."/>
            <person name="Bills G."/>
            <person name="Bluhm B."/>
            <person name="Cannon C."/>
            <person name="Castanera R."/>
            <person name="Culley D."/>
            <person name="Daum C."/>
            <person name="Ezra D."/>
            <person name="Gonzalez J."/>
            <person name="Henrissat B."/>
            <person name="Kuo A."/>
            <person name="Liang C."/>
            <person name="Lipzen A."/>
            <person name="Lutzoni F."/>
            <person name="Magnuson J."/>
            <person name="Mondo S."/>
            <person name="Nolan M."/>
            <person name="Ohm R."/>
            <person name="Pangilinan J."/>
            <person name="Park H.-J."/>
            <person name="Ramirez L."/>
            <person name="Alfaro M."/>
            <person name="Sun H."/>
            <person name="Tritt A."/>
            <person name="Yoshinaga Y."/>
            <person name="Zwiers L.-H."/>
            <person name="Turgeon B."/>
            <person name="Goodwin S."/>
            <person name="Spatafora J."/>
            <person name="Crous P."/>
            <person name="Grigoriev I."/>
        </authorList>
    </citation>
    <scope>NUCLEOTIDE SEQUENCE</scope>
    <source>
        <strain evidence="1">CBS 627.86</strain>
    </source>
</reference>
<gene>
    <name evidence="1" type="ORF">BDV96DRAFT_691445</name>
</gene>
<evidence type="ECO:0000313" key="1">
    <source>
        <dbReference type="EMBL" id="KAF2110207.1"/>
    </source>
</evidence>
<dbReference type="OrthoDB" id="5327951at2759"/>
<sequence length="613" mass="71007">MPDQSVSILGSTYTKARDTGFRQRSLRVLASIRRGSRRRSPSLAGPLYLLFSLVYLLTPKQIVVAMEASTPDENTMRVHQTAARLSALYELLARLHYIPSASIKYPPHDPPVNIAFAESFGIRMDPLVIEFLQKIPYIEENNAGLYFGESDALFGGGFLDFRDQEQLIGWQRSDPWKLTVDVYGEGEVKQNMPSHMIPVSKMGKTFKIVCLYDARKDTLKFLRYSGRAWNGPWTTDPTILGVGLPSSIPIVTISNPREVDFDDLPGVPAREALDRMINAYENLNALPTMDTCITSKQLKHLYVENHWGSDVFDLRAFEVAKTRLDARYKHTYDVHGRPGILDGIERDTWSLLQPSNRISDLEEQLLASTTLSNIEDYELKWQLKQAQIDHRREARNYQKNTVEGQEIRRTSIPEDEVPLQELSELTESLFWNDLGHRRQANQFEENIQHMADVPHGRVHLEKAIARWRSKVEVLRAAWYESKSEIDSAYRANPGRWRADDYRVCLVLDWKYRGTMRREHESKRNQETYVRRRTLQWEEYKGRLDLLRAELRDLEEFLEKVPNEAETVKHQVEYRLEWVRKGIKMIVDTLDNVKKEFGIEGDEAEVGTVGHDEL</sequence>
<name>A0A6A5YUJ6_9PLEO</name>
<dbReference type="AlphaFoldDB" id="A0A6A5YUJ6"/>
<organism evidence="1 2">
    <name type="scientific">Lophiotrema nucula</name>
    <dbReference type="NCBI Taxonomy" id="690887"/>
    <lineage>
        <taxon>Eukaryota</taxon>
        <taxon>Fungi</taxon>
        <taxon>Dikarya</taxon>
        <taxon>Ascomycota</taxon>
        <taxon>Pezizomycotina</taxon>
        <taxon>Dothideomycetes</taxon>
        <taxon>Pleosporomycetidae</taxon>
        <taxon>Pleosporales</taxon>
        <taxon>Lophiotremataceae</taxon>
        <taxon>Lophiotrema</taxon>
    </lineage>
</organism>
<dbReference type="Proteomes" id="UP000799770">
    <property type="component" value="Unassembled WGS sequence"/>
</dbReference>
<evidence type="ECO:0000313" key="2">
    <source>
        <dbReference type="Proteomes" id="UP000799770"/>
    </source>
</evidence>
<dbReference type="EMBL" id="ML977339">
    <property type="protein sequence ID" value="KAF2110207.1"/>
    <property type="molecule type" value="Genomic_DNA"/>
</dbReference>
<keyword evidence="2" id="KW-1185">Reference proteome</keyword>
<protein>
    <submittedName>
        <fullName evidence="1">Uncharacterized protein</fullName>
    </submittedName>
</protein>
<accession>A0A6A5YUJ6</accession>
<proteinExistence type="predicted"/>